<evidence type="ECO:0000313" key="8">
    <source>
        <dbReference type="EMBL" id="QUD87094.1"/>
    </source>
</evidence>
<dbReference type="CDD" id="cd00887">
    <property type="entry name" value="MoeA"/>
    <property type="match status" value="1"/>
</dbReference>
<dbReference type="Gene3D" id="3.40.980.10">
    <property type="entry name" value="MoaB/Mog-like domain"/>
    <property type="match status" value="1"/>
</dbReference>
<evidence type="ECO:0000313" key="9">
    <source>
        <dbReference type="Proteomes" id="UP000676409"/>
    </source>
</evidence>
<dbReference type="Proteomes" id="UP000676409">
    <property type="component" value="Chromosome"/>
</dbReference>
<dbReference type="PANTHER" id="PTHR10192">
    <property type="entry name" value="MOLYBDOPTERIN BIOSYNTHESIS PROTEIN"/>
    <property type="match status" value="1"/>
</dbReference>
<dbReference type="NCBIfam" id="NF045515">
    <property type="entry name" value="Glp_gephyrin"/>
    <property type="match status" value="1"/>
</dbReference>
<dbReference type="AlphaFoldDB" id="A0A975FXL3"/>
<evidence type="ECO:0000256" key="5">
    <source>
        <dbReference type="ARBA" id="ARBA00047317"/>
    </source>
</evidence>
<dbReference type="KEGG" id="caul:KCG34_18800"/>
<evidence type="ECO:0000256" key="6">
    <source>
        <dbReference type="RuleBase" id="RU365090"/>
    </source>
</evidence>
<dbReference type="GO" id="GO:0005829">
    <property type="term" value="C:cytosol"/>
    <property type="evidence" value="ECO:0007669"/>
    <property type="project" value="TreeGrafter"/>
</dbReference>
<dbReference type="EC" id="2.10.1.1" evidence="6"/>
<dbReference type="InterPro" id="IPR036425">
    <property type="entry name" value="MoaB/Mog-like_dom_sf"/>
</dbReference>
<dbReference type="InterPro" id="IPR008284">
    <property type="entry name" value="MoCF_biosynth_CS"/>
</dbReference>
<evidence type="ECO:0000259" key="7">
    <source>
        <dbReference type="SMART" id="SM00852"/>
    </source>
</evidence>
<dbReference type="Gene3D" id="2.40.340.10">
    <property type="entry name" value="MoeA, C-terminal, domain IV"/>
    <property type="match status" value="1"/>
</dbReference>
<comment type="similarity">
    <text evidence="3 6">Belongs to the MoeA family.</text>
</comment>
<dbReference type="SUPFAM" id="SSF53218">
    <property type="entry name" value="Molybdenum cofactor biosynthesis proteins"/>
    <property type="match status" value="1"/>
</dbReference>
<comment type="cofactor">
    <cofactor evidence="6">
        <name>Mg(2+)</name>
        <dbReference type="ChEBI" id="CHEBI:18420"/>
    </cofactor>
</comment>
<dbReference type="Pfam" id="PF00994">
    <property type="entry name" value="MoCF_biosynth"/>
    <property type="match status" value="1"/>
</dbReference>
<feature type="domain" description="MoaB/Mog" evidence="7">
    <location>
        <begin position="173"/>
        <end position="310"/>
    </location>
</feature>
<dbReference type="RefSeq" id="WP_211937146.1">
    <property type="nucleotide sequence ID" value="NZ_CP073078.1"/>
</dbReference>
<dbReference type="Gene3D" id="3.90.105.10">
    <property type="entry name" value="Molybdopterin biosynthesis moea protein, domain 2"/>
    <property type="match status" value="1"/>
</dbReference>
<dbReference type="GO" id="GO:0006777">
    <property type="term" value="P:Mo-molybdopterin cofactor biosynthetic process"/>
    <property type="evidence" value="ECO:0007669"/>
    <property type="project" value="UniProtKB-UniRule"/>
</dbReference>
<accession>A0A975FXL3</accession>
<keyword evidence="6" id="KW-0500">Molybdenum</keyword>
<keyword evidence="6" id="KW-0460">Magnesium</keyword>
<keyword evidence="6" id="KW-0479">Metal-binding</keyword>
<dbReference type="Gene3D" id="2.170.190.11">
    <property type="entry name" value="Molybdopterin biosynthesis moea protein, domain 3"/>
    <property type="match status" value="1"/>
</dbReference>
<dbReference type="InterPro" id="IPR038987">
    <property type="entry name" value="MoeA-like"/>
</dbReference>
<evidence type="ECO:0000256" key="2">
    <source>
        <dbReference type="ARBA" id="ARBA00005046"/>
    </source>
</evidence>
<reference evidence="8" key="1">
    <citation type="submission" date="2021-04" db="EMBL/GenBank/DDBJ databases">
        <title>The complete genome sequence of Caulobacter sp. S6.</title>
        <authorList>
            <person name="Tang Y."/>
            <person name="Ouyang W."/>
            <person name="Liu Q."/>
            <person name="Huang B."/>
            <person name="Guo Z."/>
            <person name="Lei P."/>
        </authorList>
    </citation>
    <scope>NUCLEOTIDE SEQUENCE</scope>
    <source>
        <strain evidence="8">S6</strain>
    </source>
</reference>
<sequence>MKNLAVEDARALVLKGLPPVGAETVLLAECPGRVLAEAVVAARDQPPFDASAMDGWAVRGPGPYYRIVGESAAGHRYPRPLAAGEAVRIFTGAPVPAGADRVVLQEDCARAGDDVNAPAAEPGATTNIRPAGGDFRAGDMLLSAGQRLDAWRLGLAAAAGRANLLVARRPKVAILSTGEEIVPIGSVPGPDQIFNSGGPTLASLVERWGGEVVHLGQAGDDETAIADAVSACGGEVVVTLGGASVGDHDLVKPALTRLGLDLRFITIKLRPGKPTWFGILDDGRRVLGLPGNPASGLVCAELFLRPLLNALQGAAPGPKLETAQLMRPAPANGPREHWARGRLATVGGILQADIMGDQDSSLVSVFAHADALIRRPAGAPAAEAGAVVEVLRLDRL</sequence>
<dbReference type="SUPFAM" id="SSF63882">
    <property type="entry name" value="MoeA N-terminal region -like"/>
    <property type="match status" value="1"/>
</dbReference>
<keyword evidence="4 6" id="KW-0501">Molybdenum cofactor biosynthesis</keyword>
<evidence type="ECO:0000256" key="1">
    <source>
        <dbReference type="ARBA" id="ARBA00002901"/>
    </source>
</evidence>
<proteinExistence type="inferred from homology"/>
<dbReference type="SUPFAM" id="SSF63867">
    <property type="entry name" value="MoeA C-terminal domain-like"/>
    <property type="match status" value="1"/>
</dbReference>
<dbReference type="SMART" id="SM00852">
    <property type="entry name" value="MoCF_biosynth"/>
    <property type="match status" value="1"/>
</dbReference>
<dbReference type="PANTHER" id="PTHR10192:SF5">
    <property type="entry name" value="GEPHYRIN"/>
    <property type="match status" value="1"/>
</dbReference>
<evidence type="ECO:0000256" key="3">
    <source>
        <dbReference type="ARBA" id="ARBA00010763"/>
    </source>
</evidence>
<dbReference type="GO" id="GO:0061599">
    <property type="term" value="F:molybdopterin molybdotransferase activity"/>
    <property type="evidence" value="ECO:0007669"/>
    <property type="project" value="UniProtKB-UniRule"/>
</dbReference>
<name>A0A975FXL3_9CAUL</name>
<dbReference type="PROSITE" id="PS01079">
    <property type="entry name" value="MOCF_BIOSYNTHESIS_2"/>
    <property type="match status" value="1"/>
</dbReference>
<comment type="function">
    <text evidence="1 6">Catalyzes the insertion of molybdate into adenylated molybdopterin with the concomitant release of AMP.</text>
</comment>
<dbReference type="GO" id="GO:0046872">
    <property type="term" value="F:metal ion binding"/>
    <property type="evidence" value="ECO:0007669"/>
    <property type="project" value="UniProtKB-UniRule"/>
</dbReference>
<dbReference type="InterPro" id="IPR005110">
    <property type="entry name" value="MoeA_linker/N"/>
</dbReference>
<keyword evidence="6" id="KW-0808">Transferase</keyword>
<protein>
    <recommendedName>
        <fullName evidence="6">Molybdopterin molybdenumtransferase</fullName>
        <ecNumber evidence="6">2.10.1.1</ecNumber>
    </recommendedName>
</protein>
<dbReference type="InterPro" id="IPR001453">
    <property type="entry name" value="MoaB/Mog_dom"/>
</dbReference>
<keyword evidence="9" id="KW-1185">Reference proteome</keyword>
<comment type="pathway">
    <text evidence="2 6">Cofactor biosynthesis; molybdopterin biosynthesis.</text>
</comment>
<dbReference type="Pfam" id="PF03453">
    <property type="entry name" value="MoeA_N"/>
    <property type="match status" value="1"/>
</dbReference>
<dbReference type="InterPro" id="IPR005111">
    <property type="entry name" value="MoeA_C_domain_IV"/>
</dbReference>
<comment type="catalytic activity">
    <reaction evidence="5">
        <text>adenylyl-molybdopterin + molybdate = Mo-molybdopterin + AMP + H(+)</text>
        <dbReference type="Rhea" id="RHEA:35047"/>
        <dbReference type="ChEBI" id="CHEBI:15378"/>
        <dbReference type="ChEBI" id="CHEBI:36264"/>
        <dbReference type="ChEBI" id="CHEBI:62727"/>
        <dbReference type="ChEBI" id="CHEBI:71302"/>
        <dbReference type="ChEBI" id="CHEBI:456215"/>
        <dbReference type="EC" id="2.10.1.1"/>
    </reaction>
</comment>
<dbReference type="EMBL" id="CP073078">
    <property type="protein sequence ID" value="QUD87094.1"/>
    <property type="molecule type" value="Genomic_DNA"/>
</dbReference>
<dbReference type="Pfam" id="PF03454">
    <property type="entry name" value="MoeA_C"/>
    <property type="match status" value="1"/>
</dbReference>
<dbReference type="InterPro" id="IPR036135">
    <property type="entry name" value="MoeA_linker/N_sf"/>
</dbReference>
<gene>
    <name evidence="8" type="ORF">KCG34_18800</name>
</gene>
<organism evidence="8 9">
    <name type="scientific">Phenylobacterium montanum</name>
    <dbReference type="NCBI Taxonomy" id="2823693"/>
    <lineage>
        <taxon>Bacteria</taxon>
        <taxon>Pseudomonadati</taxon>
        <taxon>Pseudomonadota</taxon>
        <taxon>Alphaproteobacteria</taxon>
        <taxon>Caulobacterales</taxon>
        <taxon>Caulobacteraceae</taxon>
        <taxon>Phenylobacterium</taxon>
    </lineage>
</organism>
<evidence type="ECO:0000256" key="4">
    <source>
        <dbReference type="ARBA" id="ARBA00023150"/>
    </source>
</evidence>
<dbReference type="InterPro" id="IPR036688">
    <property type="entry name" value="MoeA_C_domain_IV_sf"/>
</dbReference>